<dbReference type="AlphaFoldDB" id="A0A6A6J133"/>
<feature type="compositionally biased region" description="Gly residues" evidence="2">
    <location>
        <begin position="161"/>
        <end position="175"/>
    </location>
</feature>
<dbReference type="RefSeq" id="XP_033690886.1">
    <property type="nucleotide sequence ID" value="XM_033827479.1"/>
</dbReference>
<reference evidence="3" key="1">
    <citation type="journal article" date="2020" name="Stud. Mycol.">
        <title>101 Dothideomycetes genomes: a test case for predicting lifestyles and emergence of pathogens.</title>
        <authorList>
            <person name="Haridas S."/>
            <person name="Albert R."/>
            <person name="Binder M."/>
            <person name="Bloem J."/>
            <person name="Labutti K."/>
            <person name="Salamov A."/>
            <person name="Andreopoulos B."/>
            <person name="Baker S."/>
            <person name="Barry K."/>
            <person name="Bills G."/>
            <person name="Bluhm B."/>
            <person name="Cannon C."/>
            <person name="Castanera R."/>
            <person name="Culley D."/>
            <person name="Daum C."/>
            <person name="Ezra D."/>
            <person name="Gonzalez J."/>
            <person name="Henrissat B."/>
            <person name="Kuo A."/>
            <person name="Liang C."/>
            <person name="Lipzen A."/>
            <person name="Lutzoni F."/>
            <person name="Magnuson J."/>
            <person name="Mondo S."/>
            <person name="Nolan M."/>
            <person name="Ohm R."/>
            <person name="Pangilinan J."/>
            <person name="Park H.-J."/>
            <person name="Ramirez L."/>
            <person name="Alfaro M."/>
            <person name="Sun H."/>
            <person name="Tritt A."/>
            <person name="Yoshinaga Y."/>
            <person name="Zwiers L.-H."/>
            <person name="Turgeon B."/>
            <person name="Goodwin S."/>
            <person name="Spatafora J."/>
            <person name="Crous P."/>
            <person name="Grigoriev I."/>
        </authorList>
    </citation>
    <scope>NUCLEOTIDE SEQUENCE</scope>
    <source>
        <strain evidence="3">CBS 122368</strain>
    </source>
</reference>
<name>A0A6A6J133_9PLEO</name>
<dbReference type="EMBL" id="ML987189">
    <property type="protein sequence ID" value="KAF2255882.1"/>
    <property type="molecule type" value="Genomic_DNA"/>
</dbReference>
<dbReference type="PANTHER" id="PTHR14305">
    <property type="entry name" value="E3 UBIQUITIN-PROTEIN LIGASE CCNB1IP1"/>
    <property type="match status" value="1"/>
</dbReference>
<protein>
    <submittedName>
        <fullName evidence="3">Uncharacterized protein</fullName>
    </submittedName>
</protein>
<evidence type="ECO:0000256" key="1">
    <source>
        <dbReference type="SAM" id="Coils"/>
    </source>
</evidence>
<feature type="coiled-coil region" evidence="1">
    <location>
        <begin position="26"/>
        <end position="95"/>
    </location>
</feature>
<dbReference type="GO" id="GO:0000795">
    <property type="term" value="C:synaptonemal complex"/>
    <property type="evidence" value="ECO:0007669"/>
    <property type="project" value="InterPro"/>
</dbReference>
<organism evidence="3 4">
    <name type="scientific">Trematosphaeria pertusa</name>
    <dbReference type="NCBI Taxonomy" id="390896"/>
    <lineage>
        <taxon>Eukaryota</taxon>
        <taxon>Fungi</taxon>
        <taxon>Dikarya</taxon>
        <taxon>Ascomycota</taxon>
        <taxon>Pezizomycotina</taxon>
        <taxon>Dothideomycetes</taxon>
        <taxon>Pleosporomycetidae</taxon>
        <taxon>Pleosporales</taxon>
        <taxon>Massarineae</taxon>
        <taxon>Trematosphaeriaceae</taxon>
        <taxon>Trematosphaeria</taxon>
    </lineage>
</organism>
<feature type="compositionally biased region" description="Gly residues" evidence="2">
    <location>
        <begin position="262"/>
        <end position="274"/>
    </location>
</feature>
<dbReference type="PANTHER" id="PTHR14305:SF0">
    <property type="entry name" value="E3 UBIQUITIN-PROTEIN LIGASE CCNB1IP1"/>
    <property type="match status" value="1"/>
</dbReference>
<dbReference type="GO" id="GO:0007131">
    <property type="term" value="P:reciprocal meiotic recombination"/>
    <property type="evidence" value="ECO:0007669"/>
    <property type="project" value="InterPro"/>
</dbReference>
<dbReference type="OrthoDB" id="441210at2759"/>
<dbReference type="GeneID" id="54580809"/>
<gene>
    <name evidence="3" type="ORF">BU26DRAFT_512831</name>
</gene>
<proteinExistence type="predicted"/>
<keyword evidence="1" id="KW-0175">Coiled coil</keyword>
<evidence type="ECO:0000256" key="2">
    <source>
        <dbReference type="SAM" id="MobiDB-lite"/>
    </source>
</evidence>
<evidence type="ECO:0000313" key="4">
    <source>
        <dbReference type="Proteomes" id="UP000800094"/>
    </source>
</evidence>
<feature type="region of interest" description="Disordered" evidence="2">
    <location>
        <begin position="143"/>
        <end position="274"/>
    </location>
</feature>
<sequence length="274" mass="29280">MECASRGLAFYSYQASQEIIYQEHLAKSLTEKYSNLSQQMDQLINDANSQIKVLQDKLQAMQAEQASLEQKNHELVDAFREKSKAQQQLQKLYQSLKAQVMATHVANAAGDEADFTLHTARGDRFVDRLPGTRTGTANLSQLSASQHHGGRGRHHNRDGSGSSGSSGQQRGGVGLGFQWNTQLKGRGPGGQLHTGQSAPLGTPSQSQAHRSRLPVLGGRQNAFLNPDAGHYQPSPVTRQPLGGGAGPRNLGSFAFGGKASKRGGGSANIGTLGR</sequence>
<dbReference type="Proteomes" id="UP000800094">
    <property type="component" value="Unassembled WGS sequence"/>
</dbReference>
<accession>A0A6A6J133</accession>
<feature type="compositionally biased region" description="Polar residues" evidence="2">
    <location>
        <begin position="193"/>
        <end position="208"/>
    </location>
</feature>
<dbReference type="GO" id="GO:0061630">
    <property type="term" value="F:ubiquitin protein ligase activity"/>
    <property type="evidence" value="ECO:0007669"/>
    <property type="project" value="InterPro"/>
</dbReference>
<dbReference type="InterPro" id="IPR042448">
    <property type="entry name" value="CCNB1IP1"/>
</dbReference>
<evidence type="ECO:0000313" key="3">
    <source>
        <dbReference type="EMBL" id="KAF2255882.1"/>
    </source>
</evidence>
<keyword evidence="4" id="KW-1185">Reference proteome</keyword>